<dbReference type="Proteomes" id="UP000290288">
    <property type="component" value="Unassembled WGS sequence"/>
</dbReference>
<comment type="caution">
    <text evidence="1">The sequence shown here is derived from an EMBL/GenBank/DDBJ whole genome shotgun (WGS) entry which is preliminary data.</text>
</comment>
<evidence type="ECO:0000313" key="1">
    <source>
        <dbReference type="EMBL" id="RXW13826.1"/>
    </source>
</evidence>
<dbReference type="AlphaFoldDB" id="A0A4Q2D5P6"/>
<evidence type="ECO:0000313" key="2">
    <source>
        <dbReference type="Proteomes" id="UP000290288"/>
    </source>
</evidence>
<gene>
    <name evidence="1" type="ORF">EST38_g12027</name>
</gene>
<accession>A0A4Q2D5P6</accession>
<protein>
    <submittedName>
        <fullName evidence="1">Uncharacterized protein</fullName>
    </submittedName>
</protein>
<proteinExistence type="predicted"/>
<keyword evidence="2" id="KW-1185">Reference proteome</keyword>
<name>A0A4Q2D5P6_9AGAR</name>
<sequence length="123" mass="13509">MIAVNINTWPASWREAWVVAQRDINQEQLAAMLDLAAEMWPGNTIATLPSSLQDLGIDEALFELLKPVLSAAQLQASCSLNYVACLKLLDSSAKEIRLVGNLPSRIFRCINDLPPLSTAFVNL</sequence>
<dbReference type="EMBL" id="SDEE01000823">
    <property type="protein sequence ID" value="RXW13826.1"/>
    <property type="molecule type" value="Genomic_DNA"/>
</dbReference>
<reference evidence="1 2" key="1">
    <citation type="submission" date="2019-01" db="EMBL/GenBank/DDBJ databases">
        <title>Draft genome sequence of Psathyrella aberdarensis IHI B618.</title>
        <authorList>
            <person name="Buettner E."/>
            <person name="Kellner H."/>
        </authorList>
    </citation>
    <scope>NUCLEOTIDE SEQUENCE [LARGE SCALE GENOMIC DNA]</scope>
    <source>
        <strain evidence="1 2">IHI B618</strain>
    </source>
</reference>
<organism evidence="1 2">
    <name type="scientific">Candolleomyces aberdarensis</name>
    <dbReference type="NCBI Taxonomy" id="2316362"/>
    <lineage>
        <taxon>Eukaryota</taxon>
        <taxon>Fungi</taxon>
        <taxon>Dikarya</taxon>
        <taxon>Basidiomycota</taxon>
        <taxon>Agaricomycotina</taxon>
        <taxon>Agaricomycetes</taxon>
        <taxon>Agaricomycetidae</taxon>
        <taxon>Agaricales</taxon>
        <taxon>Agaricineae</taxon>
        <taxon>Psathyrellaceae</taxon>
        <taxon>Candolleomyces</taxon>
    </lineage>
</organism>